<organism evidence="1 2">
    <name type="scientific">Streptomonospora nanhaiensis</name>
    <dbReference type="NCBI Taxonomy" id="1323731"/>
    <lineage>
        <taxon>Bacteria</taxon>
        <taxon>Bacillati</taxon>
        <taxon>Actinomycetota</taxon>
        <taxon>Actinomycetes</taxon>
        <taxon>Streptosporangiales</taxon>
        <taxon>Nocardiopsidaceae</taxon>
        <taxon>Streptomonospora</taxon>
    </lineage>
</organism>
<dbReference type="EMBL" id="JACCFO010000001">
    <property type="protein sequence ID" value="NYI95001.1"/>
    <property type="molecule type" value="Genomic_DNA"/>
</dbReference>
<proteinExistence type="predicted"/>
<gene>
    <name evidence="1" type="ORF">HNR12_001278</name>
</gene>
<name>A0A853BKB2_9ACTN</name>
<dbReference type="RefSeq" id="WP_179766610.1">
    <property type="nucleotide sequence ID" value="NZ_JACCFO010000001.1"/>
</dbReference>
<dbReference type="AlphaFoldDB" id="A0A853BKB2"/>
<comment type="caution">
    <text evidence="1">The sequence shown here is derived from an EMBL/GenBank/DDBJ whole genome shotgun (WGS) entry which is preliminary data.</text>
</comment>
<evidence type="ECO:0008006" key="3">
    <source>
        <dbReference type="Google" id="ProtNLM"/>
    </source>
</evidence>
<keyword evidence="2" id="KW-1185">Reference proteome</keyword>
<reference evidence="1 2" key="1">
    <citation type="submission" date="2020-07" db="EMBL/GenBank/DDBJ databases">
        <title>Sequencing the genomes of 1000 actinobacteria strains.</title>
        <authorList>
            <person name="Klenk H.-P."/>
        </authorList>
    </citation>
    <scope>NUCLEOTIDE SEQUENCE [LARGE SCALE GENOMIC DNA]</scope>
    <source>
        <strain evidence="1 2">DSM 45927</strain>
    </source>
</reference>
<protein>
    <recommendedName>
        <fullName evidence="3">SPOR domain-containing protein</fullName>
    </recommendedName>
</protein>
<accession>A0A853BKB2</accession>
<dbReference type="Proteomes" id="UP000575985">
    <property type="component" value="Unassembled WGS sequence"/>
</dbReference>
<sequence>MSDRDHAATPDEDRQWWYCLRHSRPEQGPGCPGKYRLGPYPDEATAASALNIVSERNEAWDEQEDRD</sequence>
<evidence type="ECO:0000313" key="1">
    <source>
        <dbReference type="EMBL" id="NYI95001.1"/>
    </source>
</evidence>
<evidence type="ECO:0000313" key="2">
    <source>
        <dbReference type="Proteomes" id="UP000575985"/>
    </source>
</evidence>